<feature type="region of interest" description="Disordered" evidence="2">
    <location>
        <begin position="1"/>
        <end position="40"/>
    </location>
</feature>
<dbReference type="EMBL" id="JBHUMJ010000008">
    <property type="protein sequence ID" value="MFD2702780.1"/>
    <property type="molecule type" value="Genomic_DNA"/>
</dbReference>
<feature type="coiled-coil region" evidence="1">
    <location>
        <begin position="62"/>
        <end position="111"/>
    </location>
</feature>
<comment type="caution">
    <text evidence="3">The sequence shown here is derived from an EMBL/GenBank/DDBJ whole genome shotgun (WGS) entry which is preliminary data.</text>
</comment>
<dbReference type="Pfam" id="PF06810">
    <property type="entry name" value="Phage_scaffold"/>
    <property type="match status" value="1"/>
</dbReference>
<reference evidence="4" key="1">
    <citation type="journal article" date="2019" name="Int. J. Syst. Evol. Microbiol.">
        <title>The Global Catalogue of Microorganisms (GCM) 10K type strain sequencing project: providing services to taxonomists for standard genome sequencing and annotation.</title>
        <authorList>
            <consortium name="The Broad Institute Genomics Platform"/>
            <consortium name="The Broad Institute Genome Sequencing Center for Infectious Disease"/>
            <person name="Wu L."/>
            <person name="Ma J."/>
        </authorList>
    </citation>
    <scope>NUCLEOTIDE SEQUENCE [LARGE SCALE GENOMIC DNA]</scope>
    <source>
        <strain evidence="4">KCTC 33849</strain>
    </source>
</reference>
<sequence length="213" mass="23866">MKNDVRFPLNLQLFAEDPEPTPPQDPPADPQPPKTFTQDEVDRLITDRLSRERKKFGDYDELKTKLTEFEQAEEERKKAEMSAHERLEAEKAEALKAADEAKAERDQALTAANQRLIKAEFRALARELNVRKDAIDDALKLADLSAVTVDDEGNAVGVEDVVKALIENKPFLVEQPKNRGIGKDTNSTNNSAIDTSTLSARELMSLAYSEKTK</sequence>
<feature type="region of interest" description="Disordered" evidence="2">
    <location>
        <begin position="176"/>
        <end position="196"/>
    </location>
</feature>
<evidence type="ECO:0000313" key="3">
    <source>
        <dbReference type="EMBL" id="MFD2702780.1"/>
    </source>
</evidence>
<feature type="compositionally biased region" description="Pro residues" evidence="2">
    <location>
        <begin position="20"/>
        <end position="33"/>
    </location>
</feature>
<keyword evidence="1" id="KW-0175">Coiled coil</keyword>
<organism evidence="3 4">
    <name type="scientific">Paenibacillus shunpengii</name>
    <dbReference type="NCBI Taxonomy" id="2054424"/>
    <lineage>
        <taxon>Bacteria</taxon>
        <taxon>Bacillati</taxon>
        <taxon>Bacillota</taxon>
        <taxon>Bacilli</taxon>
        <taxon>Bacillales</taxon>
        <taxon>Paenibacillaceae</taxon>
        <taxon>Paenibacillus</taxon>
    </lineage>
</organism>
<proteinExistence type="predicted"/>
<evidence type="ECO:0000256" key="2">
    <source>
        <dbReference type="SAM" id="MobiDB-lite"/>
    </source>
</evidence>
<keyword evidence="4" id="KW-1185">Reference proteome</keyword>
<evidence type="ECO:0000256" key="1">
    <source>
        <dbReference type="SAM" id="Coils"/>
    </source>
</evidence>
<evidence type="ECO:0000313" key="4">
    <source>
        <dbReference type="Proteomes" id="UP001597540"/>
    </source>
</evidence>
<gene>
    <name evidence="3" type="ORF">ACFSVM_20275</name>
</gene>
<dbReference type="Proteomes" id="UP001597540">
    <property type="component" value="Unassembled WGS sequence"/>
</dbReference>
<accession>A0ABW5STL7</accession>
<dbReference type="RefSeq" id="WP_379264167.1">
    <property type="nucleotide sequence ID" value="NZ_JBHUMJ010000008.1"/>
</dbReference>
<dbReference type="InterPro" id="IPR009636">
    <property type="entry name" value="SCAF"/>
</dbReference>
<name>A0ABW5STL7_9BACL</name>
<protein>
    <submittedName>
        <fullName evidence="3">Scaffolding protein</fullName>
    </submittedName>
</protein>
<feature type="compositionally biased region" description="Polar residues" evidence="2">
    <location>
        <begin position="184"/>
        <end position="196"/>
    </location>
</feature>